<dbReference type="EMBL" id="GEDG01030980">
    <property type="protein sequence ID" value="JAP11641.1"/>
    <property type="molecule type" value="Transcribed_RNA"/>
</dbReference>
<accession>A0A0V0GV55</accession>
<organism evidence="1">
    <name type="scientific">Solanum chacoense</name>
    <name type="common">Chaco potato</name>
    <dbReference type="NCBI Taxonomy" id="4108"/>
    <lineage>
        <taxon>Eukaryota</taxon>
        <taxon>Viridiplantae</taxon>
        <taxon>Streptophyta</taxon>
        <taxon>Embryophyta</taxon>
        <taxon>Tracheophyta</taxon>
        <taxon>Spermatophyta</taxon>
        <taxon>Magnoliopsida</taxon>
        <taxon>eudicotyledons</taxon>
        <taxon>Gunneridae</taxon>
        <taxon>Pentapetalae</taxon>
        <taxon>asterids</taxon>
        <taxon>lamiids</taxon>
        <taxon>Solanales</taxon>
        <taxon>Solanaceae</taxon>
        <taxon>Solanoideae</taxon>
        <taxon>Solaneae</taxon>
        <taxon>Solanum</taxon>
    </lineage>
</organism>
<evidence type="ECO:0000313" key="1">
    <source>
        <dbReference type="EMBL" id="JAP11641.1"/>
    </source>
</evidence>
<sequence length="64" mass="7515">LPFLSCNLKFFNLCPIKFQTYTIQCCLIASKWTLSHTISTFIPFTTFKMRRCNCPNKSNTFKIL</sequence>
<dbReference type="AlphaFoldDB" id="A0A0V0GV55"/>
<feature type="non-terminal residue" evidence="1">
    <location>
        <position position="1"/>
    </location>
</feature>
<proteinExistence type="predicted"/>
<reference evidence="1" key="1">
    <citation type="submission" date="2015-12" db="EMBL/GenBank/DDBJ databases">
        <title>Gene expression during late stages of embryo sac development: a critical building block for successful pollen-pistil interactions.</title>
        <authorList>
            <person name="Liu Y."/>
            <person name="Joly V."/>
            <person name="Sabar M."/>
            <person name="Matton D.P."/>
        </authorList>
    </citation>
    <scope>NUCLEOTIDE SEQUENCE</scope>
</reference>
<protein>
    <submittedName>
        <fullName evidence="1">Putative ovule protein</fullName>
    </submittedName>
</protein>
<name>A0A0V0GV55_SOLCH</name>